<evidence type="ECO:0000256" key="6">
    <source>
        <dbReference type="ARBA" id="ARBA00023180"/>
    </source>
</evidence>
<evidence type="ECO:0000256" key="1">
    <source>
        <dbReference type="ARBA" id="ARBA00009431"/>
    </source>
</evidence>
<evidence type="ECO:0000313" key="8">
    <source>
        <dbReference type="EMBL" id="OWZ01026.1"/>
    </source>
</evidence>
<dbReference type="InterPro" id="IPR029058">
    <property type="entry name" value="AB_hydrolase_fold"/>
</dbReference>
<dbReference type="GO" id="GO:0006508">
    <property type="term" value="P:proteolysis"/>
    <property type="evidence" value="ECO:0007669"/>
    <property type="project" value="UniProtKB-KW"/>
</dbReference>
<dbReference type="AlphaFoldDB" id="A0A225V530"/>
<dbReference type="InterPro" id="IPR001563">
    <property type="entry name" value="Peptidase_S10"/>
</dbReference>
<evidence type="ECO:0000256" key="2">
    <source>
        <dbReference type="ARBA" id="ARBA00022645"/>
    </source>
</evidence>
<dbReference type="SUPFAM" id="SSF53474">
    <property type="entry name" value="alpha/beta-Hydrolases"/>
    <property type="match status" value="1"/>
</dbReference>
<dbReference type="Gene3D" id="1.10.287.410">
    <property type="match status" value="1"/>
</dbReference>
<protein>
    <recommendedName>
        <fullName evidence="7">Carboxypeptidase</fullName>
        <ecNumber evidence="7">3.4.16.-</ecNumber>
    </recommendedName>
</protein>
<keyword evidence="9" id="KW-1185">Reference proteome</keyword>
<keyword evidence="4 7" id="KW-0732">Signal</keyword>
<gene>
    <name evidence="8" type="ORF">PHMEG_00027665</name>
</gene>
<evidence type="ECO:0000313" key="9">
    <source>
        <dbReference type="Proteomes" id="UP000198211"/>
    </source>
</evidence>
<dbReference type="PROSITE" id="PS00131">
    <property type="entry name" value="CARBOXYPEPT_SER_SER"/>
    <property type="match status" value="1"/>
</dbReference>
<name>A0A225V530_9STRA</name>
<keyword evidence="6" id="KW-0325">Glycoprotein</keyword>
<evidence type="ECO:0000256" key="4">
    <source>
        <dbReference type="ARBA" id="ARBA00022729"/>
    </source>
</evidence>
<dbReference type="PANTHER" id="PTHR11802:SF113">
    <property type="entry name" value="SERINE CARBOXYPEPTIDASE CTSA-4.1"/>
    <property type="match status" value="1"/>
</dbReference>
<proteinExistence type="inferred from homology"/>
<feature type="signal peptide" evidence="7">
    <location>
        <begin position="1"/>
        <end position="19"/>
    </location>
</feature>
<keyword evidence="2 7" id="KW-0121">Carboxypeptidase</keyword>
<reference evidence="9" key="1">
    <citation type="submission" date="2017-03" db="EMBL/GenBank/DDBJ databases">
        <title>Phytopthora megakarya and P. palmivora, two closely related causual agents of cacao black pod achieved similar genome size and gene model numbers by different mechanisms.</title>
        <authorList>
            <person name="Ali S."/>
            <person name="Shao J."/>
            <person name="Larry D.J."/>
            <person name="Kronmiller B."/>
            <person name="Shen D."/>
            <person name="Strem M.D."/>
            <person name="Melnick R.L."/>
            <person name="Guiltinan M.J."/>
            <person name="Tyler B.M."/>
            <person name="Meinhardt L.W."/>
            <person name="Bailey B.A."/>
        </authorList>
    </citation>
    <scope>NUCLEOTIDE SEQUENCE [LARGE SCALE GENOMIC DNA]</scope>
    <source>
        <strain evidence="9">zdho120</strain>
    </source>
</reference>
<dbReference type="EC" id="3.4.16.-" evidence="7"/>
<dbReference type="EMBL" id="NBNE01007156">
    <property type="protein sequence ID" value="OWZ01026.1"/>
    <property type="molecule type" value="Genomic_DNA"/>
</dbReference>
<feature type="chain" id="PRO_5011835460" description="Carboxypeptidase" evidence="7">
    <location>
        <begin position="20"/>
        <end position="455"/>
    </location>
</feature>
<dbReference type="PANTHER" id="PTHR11802">
    <property type="entry name" value="SERINE PROTEASE FAMILY S10 SERINE CARBOXYPEPTIDASE"/>
    <property type="match status" value="1"/>
</dbReference>
<dbReference type="Gene3D" id="3.40.50.1820">
    <property type="entry name" value="alpha/beta hydrolase"/>
    <property type="match status" value="1"/>
</dbReference>
<keyword evidence="5 7" id="KW-0378">Hydrolase</keyword>
<dbReference type="PRINTS" id="PR00724">
    <property type="entry name" value="CRBOXYPTASEC"/>
</dbReference>
<organism evidence="8 9">
    <name type="scientific">Phytophthora megakarya</name>
    <dbReference type="NCBI Taxonomy" id="4795"/>
    <lineage>
        <taxon>Eukaryota</taxon>
        <taxon>Sar</taxon>
        <taxon>Stramenopiles</taxon>
        <taxon>Oomycota</taxon>
        <taxon>Peronosporomycetes</taxon>
        <taxon>Peronosporales</taxon>
        <taxon>Peronosporaceae</taxon>
        <taxon>Phytophthora</taxon>
    </lineage>
</organism>
<comment type="caution">
    <text evidence="8">The sequence shown here is derived from an EMBL/GenBank/DDBJ whole genome shotgun (WGS) entry which is preliminary data.</text>
</comment>
<dbReference type="GO" id="GO:0004185">
    <property type="term" value="F:serine-type carboxypeptidase activity"/>
    <property type="evidence" value="ECO:0007669"/>
    <property type="project" value="UniProtKB-UniRule"/>
</dbReference>
<dbReference type="PROSITE" id="PS00560">
    <property type="entry name" value="CARBOXYPEPT_SER_HIS"/>
    <property type="match status" value="1"/>
</dbReference>
<evidence type="ECO:0000256" key="5">
    <source>
        <dbReference type="ARBA" id="ARBA00022801"/>
    </source>
</evidence>
<dbReference type="Pfam" id="PF00450">
    <property type="entry name" value="Peptidase_S10"/>
    <property type="match status" value="1"/>
</dbReference>
<evidence type="ECO:0000256" key="3">
    <source>
        <dbReference type="ARBA" id="ARBA00022670"/>
    </source>
</evidence>
<accession>A0A225V530</accession>
<dbReference type="InterPro" id="IPR018202">
    <property type="entry name" value="Ser_caboxypep_ser_AS"/>
</dbReference>
<dbReference type="OrthoDB" id="443318at2759"/>
<evidence type="ECO:0000256" key="7">
    <source>
        <dbReference type="RuleBase" id="RU361156"/>
    </source>
</evidence>
<keyword evidence="3 7" id="KW-0645">Protease</keyword>
<dbReference type="InterPro" id="IPR033124">
    <property type="entry name" value="Ser_caboxypep_his_AS"/>
</dbReference>
<sequence length="455" mass="50460">MDLVLLLILSVAYITLSGALTGATTQEEFCGYEKQSAGYIHLPNRIDSHYFYWYFESRNEPSSDPLLVWLPGGPGLSGTFGLLAENGPCAIDDDLSTRPNPYSWTTAANMVWIDLPVNSGFSFSTVEEDDEFTDERVAESVFWFLQGFFKKHSNLQGREIFLIGESYGGHFAPVVAHHIWTKQSEHLFCFASTDNVPINLQGIFIGNGLTDPIEIDTHFADMSENPFNIKLLTDTKLASMKAAVPECRNLMVKCQTNTSICGEAGEYCMRTQLLPILESHRSPYDIRQQCSISLSNMTACLRKGPIVKAYLDLPKVREFLGIHPALGEWTLLNHTINGGFFGAPSYSGCKSTSDKVSDLLEAGLQVLFYAGDADLLCNVYAIEKTVEKLNWFGSSGFIATKSRAYTTTTGIEAGTVRSFSKLTYVKVHNAGHMVPADQPEVALDIILKFIREKPF</sequence>
<dbReference type="Proteomes" id="UP000198211">
    <property type="component" value="Unassembled WGS sequence"/>
</dbReference>
<comment type="similarity">
    <text evidence="1 7">Belongs to the peptidase S10 family.</text>
</comment>